<dbReference type="AlphaFoldDB" id="A0A2P6SER7"/>
<sequence length="55" mass="6645">MTKPLVFVTRKSCDQEFVNWLTWCMLFGTKEVDHLPWNGYMKRIWRMLCLSSLTC</sequence>
<dbReference type="EMBL" id="PDCK01000039">
    <property type="protein sequence ID" value="PRQ57164.1"/>
    <property type="molecule type" value="Genomic_DNA"/>
</dbReference>
<gene>
    <name evidence="1" type="ORF">RchiOBHm_Chr1g0345311</name>
</gene>
<organism evidence="1 2">
    <name type="scientific">Rosa chinensis</name>
    <name type="common">China rose</name>
    <dbReference type="NCBI Taxonomy" id="74649"/>
    <lineage>
        <taxon>Eukaryota</taxon>
        <taxon>Viridiplantae</taxon>
        <taxon>Streptophyta</taxon>
        <taxon>Embryophyta</taxon>
        <taxon>Tracheophyta</taxon>
        <taxon>Spermatophyta</taxon>
        <taxon>Magnoliopsida</taxon>
        <taxon>eudicotyledons</taxon>
        <taxon>Gunneridae</taxon>
        <taxon>Pentapetalae</taxon>
        <taxon>rosids</taxon>
        <taxon>fabids</taxon>
        <taxon>Rosales</taxon>
        <taxon>Rosaceae</taxon>
        <taxon>Rosoideae</taxon>
        <taxon>Rosoideae incertae sedis</taxon>
        <taxon>Rosa</taxon>
    </lineage>
</organism>
<evidence type="ECO:0000313" key="1">
    <source>
        <dbReference type="EMBL" id="PRQ57164.1"/>
    </source>
</evidence>
<protein>
    <submittedName>
        <fullName evidence="1">Uncharacterized protein</fullName>
    </submittedName>
</protein>
<accession>A0A2P6SER7</accession>
<keyword evidence="2" id="KW-1185">Reference proteome</keyword>
<evidence type="ECO:0000313" key="2">
    <source>
        <dbReference type="Proteomes" id="UP000238479"/>
    </source>
</evidence>
<comment type="caution">
    <text evidence="1">The sequence shown here is derived from an EMBL/GenBank/DDBJ whole genome shotgun (WGS) entry which is preliminary data.</text>
</comment>
<proteinExistence type="predicted"/>
<dbReference type="Gramene" id="PRQ57164">
    <property type="protein sequence ID" value="PRQ57164"/>
    <property type="gene ID" value="RchiOBHm_Chr1g0345311"/>
</dbReference>
<name>A0A2P6SER7_ROSCH</name>
<reference evidence="1 2" key="1">
    <citation type="journal article" date="2018" name="Nat. Genet.">
        <title>The Rosa genome provides new insights in the design of modern roses.</title>
        <authorList>
            <person name="Bendahmane M."/>
        </authorList>
    </citation>
    <scope>NUCLEOTIDE SEQUENCE [LARGE SCALE GENOMIC DNA]</scope>
    <source>
        <strain evidence="2">cv. Old Blush</strain>
    </source>
</reference>
<dbReference type="Proteomes" id="UP000238479">
    <property type="component" value="Chromosome 1"/>
</dbReference>